<dbReference type="PIRSF" id="PIRSF000538">
    <property type="entry name" value="GlpK"/>
    <property type="match status" value="1"/>
</dbReference>
<evidence type="ECO:0000313" key="8">
    <source>
        <dbReference type="Proteomes" id="UP000233786"/>
    </source>
</evidence>
<gene>
    <name evidence="7" type="ORF">A8926_4336</name>
</gene>
<dbReference type="InterPro" id="IPR018485">
    <property type="entry name" value="FGGY_C"/>
</dbReference>
<feature type="domain" description="Carbohydrate kinase FGGY N-terminal" evidence="5">
    <location>
        <begin position="19"/>
        <end position="255"/>
    </location>
</feature>
<dbReference type="Proteomes" id="UP000233786">
    <property type="component" value="Unassembled WGS sequence"/>
</dbReference>
<dbReference type="GO" id="GO:0016301">
    <property type="term" value="F:kinase activity"/>
    <property type="evidence" value="ECO:0007669"/>
    <property type="project" value="UniProtKB-KW"/>
</dbReference>
<keyword evidence="8" id="KW-1185">Reference proteome</keyword>
<reference evidence="7" key="1">
    <citation type="submission" date="2017-12" db="EMBL/GenBank/DDBJ databases">
        <title>Sequencing the genomes of 1000 Actinobacteria strains.</title>
        <authorList>
            <person name="Klenk H.-P."/>
        </authorList>
    </citation>
    <scope>NUCLEOTIDE SEQUENCE [LARGE SCALE GENOMIC DNA]</scope>
    <source>
        <strain evidence="7">DSM 44228</strain>
    </source>
</reference>
<feature type="domain" description="Carbohydrate kinase FGGY C-terminal" evidence="6">
    <location>
        <begin position="270"/>
        <end position="448"/>
    </location>
</feature>
<sequence>MTTGASGDGAASSERTASVVAVDIGTSAVRAALVTAQGTVAVGSRIERDPAGGGEYFDAETLLKEVLSALAALADTDRAHGARPAPAAIAISAHIGTVAVDAAVRPIEAGGGWSDPRGIPELHAINERLQANLLHAARRPALTGGALAYALELRRSPDLTARVRHLLSPKDFLIARLTGEIVTDTVDAAYTLISDVTARAWNSAVVEALGLDPAWFPRQVAPSEIVGRLSRTAAEACLLPAGTPVVAGGPDGSVGIGLLLGSSTTAIADVAGTTDVVGRLIDHADLAPAQALVNPALVAGRWVAGGASGMTGGAVAQWRSLVGAVDDGKLAQIPPGADGLLALPTMTGSRFPRWRPADRGAVIGQRPEHSAAHLLRAAQEGAAFTVREGIDVLDSPDPDTARLPVVLAGGTARSMTTAQLRADVLHRTTLVCEEPDVTLLGAAALALVGSGLARDLDDARARIACEFQQLDPDPERAQCYDALFDTWRAAREAVEHIGSARPLRAG</sequence>
<dbReference type="InterPro" id="IPR018484">
    <property type="entry name" value="FGGY_N"/>
</dbReference>
<dbReference type="GO" id="GO:0042732">
    <property type="term" value="P:D-xylose metabolic process"/>
    <property type="evidence" value="ECO:0007669"/>
    <property type="project" value="UniProtKB-KW"/>
</dbReference>
<dbReference type="AlphaFoldDB" id="A0A2N3Y0P9"/>
<dbReference type="Pfam" id="PF00370">
    <property type="entry name" value="FGGY_N"/>
    <property type="match status" value="1"/>
</dbReference>
<dbReference type="PANTHER" id="PTHR43095:SF5">
    <property type="entry name" value="XYLULOSE KINASE"/>
    <property type="match status" value="1"/>
</dbReference>
<dbReference type="InterPro" id="IPR043129">
    <property type="entry name" value="ATPase_NBD"/>
</dbReference>
<evidence type="ECO:0000259" key="5">
    <source>
        <dbReference type="Pfam" id="PF00370"/>
    </source>
</evidence>
<keyword evidence="4" id="KW-0418">Kinase</keyword>
<evidence type="ECO:0000256" key="1">
    <source>
        <dbReference type="ARBA" id="ARBA00009156"/>
    </source>
</evidence>
<keyword evidence="2" id="KW-0859">Xylose metabolism</keyword>
<dbReference type="Gene3D" id="3.30.420.40">
    <property type="match status" value="2"/>
</dbReference>
<dbReference type="PANTHER" id="PTHR43095">
    <property type="entry name" value="SUGAR KINASE"/>
    <property type="match status" value="1"/>
</dbReference>
<evidence type="ECO:0000259" key="6">
    <source>
        <dbReference type="Pfam" id="PF02782"/>
    </source>
</evidence>
<evidence type="ECO:0000313" key="7">
    <source>
        <dbReference type="EMBL" id="PKW16498.1"/>
    </source>
</evidence>
<comment type="caution">
    <text evidence="7">The sequence shown here is derived from an EMBL/GenBank/DDBJ whole genome shotgun (WGS) entry which is preliminary data.</text>
</comment>
<organism evidence="7 8">
    <name type="scientific">Saccharopolyspora spinosa</name>
    <dbReference type="NCBI Taxonomy" id="60894"/>
    <lineage>
        <taxon>Bacteria</taxon>
        <taxon>Bacillati</taxon>
        <taxon>Actinomycetota</taxon>
        <taxon>Actinomycetes</taxon>
        <taxon>Pseudonocardiales</taxon>
        <taxon>Pseudonocardiaceae</taxon>
        <taxon>Saccharopolyspora</taxon>
    </lineage>
</organism>
<dbReference type="OrthoDB" id="9782710at2"/>
<dbReference type="InterPro" id="IPR050406">
    <property type="entry name" value="FGGY_Carb_Kinase"/>
</dbReference>
<accession>A0A2N3Y0P9</accession>
<proteinExistence type="inferred from homology"/>
<name>A0A2N3Y0P9_SACSN</name>
<dbReference type="InterPro" id="IPR000577">
    <property type="entry name" value="Carb_kinase_FGGY"/>
</dbReference>
<evidence type="ECO:0000256" key="4">
    <source>
        <dbReference type="ARBA" id="ARBA00022777"/>
    </source>
</evidence>
<protein>
    <submittedName>
        <fullName evidence="7">Xylulokinase</fullName>
    </submittedName>
</protein>
<dbReference type="Pfam" id="PF02782">
    <property type="entry name" value="FGGY_C"/>
    <property type="match status" value="1"/>
</dbReference>
<evidence type="ECO:0000256" key="3">
    <source>
        <dbReference type="ARBA" id="ARBA00022679"/>
    </source>
</evidence>
<dbReference type="EMBL" id="PJNB01000001">
    <property type="protein sequence ID" value="PKW16498.1"/>
    <property type="molecule type" value="Genomic_DNA"/>
</dbReference>
<comment type="similarity">
    <text evidence="1">Belongs to the FGGY kinase family.</text>
</comment>
<keyword evidence="2" id="KW-0119">Carbohydrate metabolism</keyword>
<dbReference type="STRING" id="994479.GCA_000194155_07285"/>
<evidence type="ECO:0000256" key="2">
    <source>
        <dbReference type="ARBA" id="ARBA00022629"/>
    </source>
</evidence>
<keyword evidence="3" id="KW-0808">Transferase</keyword>
<dbReference type="SUPFAM" id="SSF53067">
    <property type="entry name" value="Actin-like ATPase domain"/>
    <property type="match status" value="2"/>
</dbReference>
<dbReference type="RefSeq" id="WP_010314890.1">
    <property type="nucleotide sequence ID" value="NZ_CP061007.1"/>
</dbReference>